<feature type="transmembrane region" description="Helical" evidence="1">
    <location>
        <begin position="55"/>
        <end position="78"/>
    </location>
</feature>
<dbReference type="GeneID" id="78356179"/>
<name>A0A380K5I9_9STRE</name>
<dbReference type="PIRSF" id="PIRSF037259">
    <property type="entry name" value="EcsB_ABC"/>
    <property type="match status" value="1"/>
</dbReference>
<protein>
    <submittedName>
        <fullName evidence="2">ABC transporter ATP-binding protein</fullName>
    </submittedName>
</protein>
<dbReference type="Proteomes" id="UP000254924">
    <property type="component" value="Unassembled WGS sequence"/>
</dbReference>
<feature type="transmembrane region" description="Helical" evidence="1">
    <location>
        <begin position="319"/>
        <end position="335"/>
    </location>
</feature>
<dbReference type="Pfam" id="PF05975">
    <property type="entry name" value="EcsB"/>
    <property type="match status" value="1"/>
</dbReference>
<keyword evidence="1" id="KW-1133">Transmembrane helix</keyword>
<keyword evidence="2" id="KW-0067">ATP-binding</keyword>
<reference evidence="2 3" key="1">
    <citation type="submission" date="2018-06" db="EMBL/GenBank/DDBJ databases">
        <authorList>
            <consortium name="Pathogen Informatics"/>
            <person name="Doyle S."/>
        </authorList>
    </citation>
    <scope>NUCLEOTIDE SEQUENCE [LARGE SCALE GENOMIC DNA]</scope>
    <source>
        <strain evidence="2 3">NCTC12224</strain>
    </source>
</reference>
<accession>A0A380K5I9</accession>
<dbReference type="RefSeq" id="WP_115268363.1">
    <property type="nucleotide sequence ID" value="NZ_JBNPNB010000061.1"/>
</dbReference>
<keyword evidence="2" id="KW-0547">Nucleotide-binding</keyword>
<feature type="transmembrane region" description="Helical" evidence="1">
    <location>
        <begin position="20"/>
        <end position="43"/>
    </location>
</feature>
<evidence type="ECO:0000256" key="1">
    <source>
        <dbReference type="SAM" id="Phobius"/>
    </source>
</evidence>
<dbReference type="OrthoDB" id="2447941at2"/>
<organism evidence="2 3">
    <name type="scientific">Streptococcus hyointestinalis</name>
    <dbReference type="NCBI Taxonomy" id="1337"/>
    <lineage>
        <taxon>Bacteria</taxon>
        <taxon>Bacillati</taxon>
        <taxon>Bacillota</taxon>
        <taxon>Bacilli</taxon>
        <taxon>Lactobacillales</taxon>
        <taxon>Streptococcaceae</taxon>
        <taxon>Streptococcus</taxon>
    </lineage>
</organism>
<dbReference type="EMBL" id="UHFN01000007">
    <property type="protein sequence ID" value="SUN60151.1"/>
    <property type="molecule type" value="Genomic_DNA"/>
</dbReference>
<dbReference type="InterPro" id="IPR010288">
    <property type="entry name" value="EcsB_ABC"/>
</dbReference>
<evidence type="ECO:0000313" key="3">
    <source>
        <dbReference type="Proteomes" id="UP000254924"/>
    </source>
</evidence>
<feature type="transmembrane region" description="Helical" evidence="1">
    <location>
        <begin position="105"/>
        <end position="124"/>
    </location>
</feature>
<keyword evidence="1" id="KW-0812">Transmembrane</keyword>
<sequence>MRELFDKRRHSFTNQVLKYLRYVFNDHFVLALMFLLGFVLLQYSQLLAHFPKDSWVVWLVMILVIVVLLGFGSIATYLESADQQFLLPKEEAVLAQIKRAKIRAYSVWVSVQTIVLIILAPIFLKLGFVPWSFVLMLVILAFVKWFIMDYKAKKWVQAGKLDWERAILDEERRQQSLLKFFALFTTVKGISTSVKRRKFLDGVLKLLQKKKLWSNLYVRAFLRSGDYFSLFVRLFALAVLSLLFISNRFLAAGLALVFNYLLLFQLLALYNHYDYQYLIKLYPIGNQEKKQNLKQFLRVLAYLMTLVELVFAFDLQASLLLVLVMVVLVEGYLSYKIRKMID</sequence>
<dbReference type="GO" id="GO:0005524">
    <property type="term" value="F:ATP binding"/>
    <property type="evidence" value="ECO:0007669"/>
    <property type="project" value="UniProtKB-KW"/>
</dbReference>
<gene>
    <name evidence="2" type="ORF">NCTC12224_00731</name>
</gene>
<feature type="transmembrane region" description="Helical" evidence="1">
    <location>
        <begin position="130"/>
        <end position="147"/>
    </location>
</feature>
<feature type="transmembrane region" description="Helical" evidence="1">
    <location>
        <begin position="296"/>
        <end position="313"/>
    </location>
</feature>
<keyword evidence="1" id="KW-0472">Membrane</keyword>
<feature type="transmembrane region" description="Helical" evidence="1">
    <location>
        <begin position="251"/>
        <end position="270"/>
    </location>
</feature>
<dbReference type="AlphaFoldDB" id="A0A380K5I9"/>
<feature type="transmembrane region" description="Helical" evidence="1">
    <location>
        <begin position="227"/>
        <end position="245"/>
    </location>
</feature>
<proteinExistence type="predicted"/>
<evidence type="ECO:0000313" key="2">
    <source>
        <dbReference type="EMBL" id="SUN60151.1"/>
    </source>
</evidence>
<dbReference type="GO" id="GO:0016020">
    <property type="term" value="C:membrane"/>
    <property type="evidence" value="ECO:0007669"/>
    <property type="project" value="InterPro"/>
</dbReference>
<keyword evidence="3" id="KW-1185">Reference proteome</keyword>